<feature type="transmembrane region" description="Helical" evidence="1">
    <location>
        <begin position="42"/>
        <end position="62"/>
    </location>
</feature>
<dbReference type="EMBL" id="QUWK01000018">
    <property type="protein sequence ID" value="RFU93817.1"/>
    <property type="molecule type" value="Genomic_DNA"/>
</dbReference>
<keyword evidence="1" id="KW-1133">Transmembrane helix</keyword>
<feature type="transmembrane region" description="Helical" evidence="1">
    <location>
        <begin position="112"/>
        <end position="131"/>
    </location>
</feature>
<dbReference type="AlphaFoldDB" id="A0A372MDE7"/>
<feature type="transmembrane region" description="Helical" evidence="1">
    <location>
        <begin position="5"/>
        <end position="22"/>
    </location>
</feature>
<feature type="transmembrane region" description="Helical" evidence="1">
    <location>
        <begin position="143"/>
        <end position="169"/>
    </location>
</feature>
<dbReference type="NCBIfam" id="NF033860">
    <property type="entry name" value="Wzy_O6_O28"/>
    <property type="match status" value="1"/>
</dbReference>
<feature type="transmembrane region" description="Helical" evidence="1">
    <location>
        <begin position="320"/>
        <end position="341"/>
    </location>
</feature>
<sequence length="396" mass="44867">MGAFVIGSFYVIVHVITAYYLLKADEYVGEAYSVGKINISGLLIVVILLMTILGYYIINNLYKKSNKIRSKFSIRFSTNKLHSFYFMMLLLSLYLFFDASIGSAVNAGESKLSFLVGIFSVRALFPIYYVVERKKDWRFVVNVLFYCTLRLLQGWTGFLLDIAIMEVLIRLKDTKLTNSKIIVSVIAPIALLFSAGLAYSVLYPIKNYIRFDQSSIRFLPFLDGLSAIINRVSFFSQSIASIQTASITKAIYAAQSIILGEIKSIFRPLVPSFLMDKSMYSLSLCIKQSFVNYAVSGTSLNVGILSYAHNLANADFLSFLFWIILTIFLVRIFLVIFASIYCNGNNHVLYYLLLLNVYNVASIESVFSYGYLPLFLMLPFLMLFGIIRISFTRGNI</sequence>
<evidence type="ECO:0000313" key="3">
    <source>
        <dbReference type="Proteomes" id="UP000264002"/>
    </source>
</evidence>
<evidence type="ECO:0008006" key="4">
    <source>
        <dbReference type="Google" id="ProtNLM"/>
    </source>
</evidence>
<name>A0A372MDE7_9SPIR</name>
<keyword evidence="1" id="KW-0812">Transmembrane</keyword>
<comment type="caution">
    <text evidence="2">The sequence shown here is derived from an EMBL/GenBank/DDBJ whole genome shotgun (WGS) entry which is preliminary data.</text>
</comment>
<feature type="transmembrane region" description="Helical" evidence="1">
    <location>
        <begin position="83"/>
        <end position="106"/>
    </location>
</feature>
<evidence type="ECO:0000256" key="1">
    <source>
        <dbReference type="SAM" id="Phobius"/>
    </source>
</evidence>
<reference evidence="2 3" key="2">
    <citation type="submission" date="2018-09" db="EMBL/GenBank/DDBJ databases">
        <title>Genome of Sphaerochaeta halotolerans strain 4-11.</title>
        <authorList>
            <person name="Nazina T.N."/>
            <person name="Sokolova D.S."/>
        </authorList>
    </citation>
    <scope>NUCLEOTIDE SEQUENCE [LARGE SCALE GENOMIC DNA]</scope>
    <source>
        <strain evidence="2 3">4-11</strain>
    </source>
</reference>
<feature type="transmembrane region" description="Helical" evidence="1">
    <location>
        <begin position="348"/>
        <end position="367"/>
    </location>
</feature>
<dbReference type="RefSeq" id="WP_117331436.1">
    <property type="nucleotide sequence ID" value="NZ_QUWK01000018.1"/>
</dbReference>
<evidence type="ECO:0000313" key="2">
    <source>
        <dbReference type="EMBL" id="RFU93817.1"/>
    </source>
</evidence>
<keyword evidence="3" id="KW-1185">Reference proteome</keyword>
<keyword evidence="1" id="KW-0472">Membrane</keyword>
<proteinExistence type="predicted"/>
<feature type="transmembrane region" description="Helical" evidence="1">
    <location>
        <begin position="290"/>
        <end position="308"/>
    </location>
</feature>
<accession>A0A372MDE7</accession>
<organism evidence="2 3">
    <name type="scientific">Sphaerochaeta halotolerans</name>
    <dbReference type="NCBI Taxonomy" id="2293840"/>
    <lineage>
        <taxon>Bacteria</taxon>
        <taxon>Pseudomonadati</taxon>
        <taxon>Spirochaetota</taxon>
        <taxon>Spirochaetia</taxon>
        <taxon>Spirochaetales</taxon>
        <taxon>Sphaerochaetaceae</taxon>
        <taxon>Sphaerochaeta</taxon>
    </lineage>
</organism>
<reference evidence="3" key="1">
    <citation type="submission" date="2018-08" db="EMBL/GenBank/DDBJ databases">
        <authorList>
            <person name="Grouzdev D.S."/>
            <person name="Krutkina M.S."/>
        </authorList>
    </citation>
    <scope>NUCLEOTIDE SEQUENCE [LARGE SCALE GENOMIC DNA]</scope>
    <source>
        <strain evidence="3">4-11</strain>
    </source>
</reference>
<feature type="transmembrane region" description="Helical" evidence="1">
    <location>
        <begin position="373"/>
        <end position="391"/>
    </location>
</feature>
<feature type="transmembrane region" description="Helical" evidence="1">
    <location>
        <begin position="181"/>
        <end position="202"/>
    </location>
</feature>
<protein>
    <recommendedName>
        <fullName evidence="4">Oligosaccharide repeat unit polymerase</fullName>
    </recommendedName>
</protein>
<dbReference type="Proteomes" id="UP000264002">
    <property type="component" value="Unassembled WGS sequence"/>
</dbReference>
<gene>
    <name evidence="2" type="ORF">DYP60_12945</name>
</gene>